<evidence type="ECO:0000256" key="1">
    <source>
        <dbReference type="ARBA" id="ARBA00022723"/>
    </source>
</evidence>
<name>A0A1X7UXN5_AMPQE</name>
<feature type="region of interest" description="Disordered" evidence="4">
    <location>
        <begin position="132"/>
        <end position="152"/>
    </location>
</feature>
<keyword evidence="3" id="KW-0106">Calcium</keyword>
<dbReference type="PANTHER" id="PTHR34524">
    <property type="entry name" value="CALCYPHOSIN"/>
    <property type="match status" value="1"/>
</dbReference>
<dbReference type="GO" id="GO:0046872">
    <property type="term" value="F:metal ion binding"/>
    <property type="evidence" value="ECO:0007669"/>
    <property type="project" value="UniProtKB-KW"/>
</dbReference>
<keyword evidence="7" id="KW-1185">Reference proteome</keyword>
<dbReference type="SUPFAM" id="SSF47473">
    <property type="entry name" value="EF-hand"/>
    <property type="match status" value="1"/>
</dbReference>
<evidence type="ECO:0000313" key="6">
    <source>
        <dbReference type="EnsemblMetazoa" id="Aqu2.1.32117_001"/>
    </source>
</evidence>
<feature type="domain" description="Calcyphosin-2 PH" evidence="5">
    <location>
        <begin position="264"/>
        <end position="368"/>
    </location>
</feature>
<keyword evidence="1" id="KW-0479">Metal-binding</keyword>
<reference evidence="7" key="1">
    <citation type="journal article" date="2010" name="Nature">
        <title>The Amphimedon queenslandica genome and the evolution of animal complexity.</title>
        <authorList>
            <person name="Srivastava M."/>
            <person name="Simakov O."/>
            <person name="Chapman J."/>
            <person name="Fahey B."/>
            <person name="Gauthier M.E."/>
            <person name="Mitros T."/>
            <person name="Richards G.S."/>
            <person name="Conaco C."/>
            <person name="Dacre M."/>
            <person name="Hellsten U."/>
            <person name="Larroux C."/>
            <person name="Putnam N.H."/>
            <person name="Stanke M."/>
            <person name="Adamska M."/>
            <person name="Darling A."/>
            <person name="Degnan S.M."/>
            <person name="Oakley T.H."/>
            <person name="Plachetzki D.C."/>
            <person name="Zhai Y."/>
            <person name="Adamski M."/>
            <person name="Calcino A."/>
            <person name="Cummins S.F."/>
            <person name="Goodstein D.M."/>
            <person name="Harris C."/>
            <person name="Jackson D.J."/>
            <person name="Leys S.P."/>
            <person name="Shu S."/>
            <person name="Woodcroft B.J."/>
            <person name="Vervoort M."/>
            <person name="Kosik K.S."/>
            <person name="Manning G."/>
            <person name="Degnan B.M."/>
            <person name="Rokhsar D.S."/>
        </authorList>
    </citation>
    <scope>NUCLEOTIDE SEQUENCE [LARGE SCALE GENOMIC DNA]</scope>
</reference>
<evidence type="ECO:0000256" key="3">
    <source>
        <dbReference type="ARBA" id="ARBA00022837"/>
    </source>
</evidence>
<evidence type="ECO:0000256" key="2">
    <source>
        <dbReference type="ARBA" id="ARBA00022737"/>
    </source>
</evidence>
<protein>
    <recommendedName>
        <fullName evidence="5">Calcyphosin-2 PH domain-containing protein</fullName>
    </recommendedName>
</protein>
<evidence type="ECO:0000313" key="7">
    <source>
        <dbReference type="Proteomes" id="UP000007879"/>
    </source>
</evidence>
<dbReference type="InParanoid" id="A0A1X7UXN5"/>
<dbReference type="Pfam" id="PF25348">
    <property type="entry name" value="PH_CAYP2"/>
    <property type="match status" value="1"/>
</dbReference>
<dbReference type="Proteomes" id="UP000007879">
    <property type="component" value="Unassembled WGS sequence"/>
</dbReference>
<dbReference type="InterPro" id="IPR057461">
    <property type="entry name" value="CAYP2_PH"/>
</dbReference>
<dbReference type="PANTHER" id="PTHR34524:SF15">
    <property type="entry name" value="EF-HAND DOMAIN-CONTAINING PROTEIN"/>
    <property type="match status" value="1"/>
</dbReference>
<organism evidence="6">
    <name type="scientific">Amphimedon queenslandica</name>
    <name type="common">Sponge</name>
    <dbReference type="NCBI Taxonomy" id="400682"/>
    <lineage>
        <taxon>Eukaryota</taxon>
        <taxon>Metazoa</taxon>
        <taxon>Porifera</taxon>
        <taxon>Demospongiae</taxon>
        <taxon>Heteroscleromorpha</taxon>
        <taxon>Haplosclerida</taxon>
        <taxon>Niphatidae</taxon>
        <taxon>Amphimedon</taxon>
    </lineage>
</organism>
<reference evidence="6" key="2">
    <citation type="submission" date="2017-05" db="UniProtKB">
        <authorList>
            <consortium name="EnsemblMetazoa"/>
        </authorList>
    </citation>
    <scope>IDENTIFICATION</scope>
</reference>
<dbReference type="Gene3D" id="1.10.238.10">
    <property type="entry name" value="EF-hand"/>
    <property type="match status" value="1"/>
</dbReference>
<dbReference type="STRING" id="400682.A0A1X7UXN5"/>
<dbReference type="InterPro" id="IPR011992">
    <property type="entry name" value="EF-hand-dom_pair"/>
</dbReference>
<evidence type="ECO:0000259" key="5">
    <source>
        <dbReference type="Pfam" id="PF25348"/>
    </source>
</evidence>
<gene>
    <name evidence="6" type="primary">100635106</name>
</gene>
<dbReference type="EnsemblMetazoa" id="XM_019996311.1">
    <property type="protein sequence ID" value="XP_019851870.1"/>
    <property type="gene ID" value="LOC100635106"/>
</dbReference>
<evidence type="ECO:0000256" key="4">
    <source>
        <dbReference type="SAM" id="MobiDB-lite"/>
    </source>
</evidence>
<dbReference type="EnsemblMetazoa" id="Aqu2.1.32117_001">
    <property type="protein sequence ID" value="Aqu2.1.32117_001"/>
    <property type="gene ID" value="Aqu2.1.32117"/>
</dbReference>
<feature type="compositionally biased region" description="Polar residues" evidence="4">
    <location>
        <begin position="132"/>
        <end position="150"/>
    </location>
</feature>
<dbReference type="AlphaFoldDB" id="A0A1X7UXN5"/>
<dbReference type="InterPro" id="IPR051581">
    <property type="entry name" value="Ca-bind"/>
</dbReference>
<accession>A0A1X7UXN5</accession>
<dbReference type="KEGG" id="aqu:100635106"/>
<sequence>MSDERRTFIIPKDSGVLSSTPHAPRQRKHFPFGPPPYQERRRRYIDISSTKKEPGPDATSIQASLKPSVELPIESERTPKTQTIFVKPFRRMTVQPAPEGVPSLDLARFNEPDDQMDPIEIIRMPVDNNRATTRTDISWGTPRLPQSVSNEVEEEEEFDGGLIEETVNQREDHFISMNNTTVDVFDDSNRKKQPEVTPDVGMSSNQLQFIEKKLLSHEREKQEPCYMQRIEQQIEGFPFGEKGLKKWIQFGTRILSQNGRDVHRELCGFFFLSDGSLTIYEFRQFGQRVSALPLIPRAVYQFPKGRREGEQYNITHIRKGTTLYFKSSSVPSLPESLKRRSILGLRITHVDEQAKFDLMKEGLKQSEYTKLREYLYPPPSEETQRSTTLLATLQGMLRNRLQGRASQTLVGLGRMLQQLCTNEGLILQNQLHQALRAYHIGLTPEDFVQLWDLLHDHYIVTTVTDRTRGRGGGAMGGAKMIEGMWLDRCIPGLVGELKEERQLILRKVFQKLDPGKRGVVQLSNLHKNFCSSNHPEVISGHKTGEEVVSSMLRYLVPASRSRHSNGNCINYTDFEHYYIGVSIDILADHEFVHLLKRCWSL</sequence>
<feature type="region of interest" description="Disordered" evidence="4">
    <location>
        <begin position="1"/>
        <end position="73"/>
    </location>
</feature>
<keyword evidence="2" id="KW-0677">Repeat</keyword>
<dbReference type="OrthoDB" id="6280085at2759"/>
<proteinExistence type="predicted"/>